<evidence type="ECO:0000256" key="1">
    <source>
        <dbReference type="SAM" id="Phobius"/>
    </source>
</evidence>
<feature type="domain" description="G" evidence="2">
    <location>
        <begin position="62"/>
        <end position="182"/>
    </location>
</feature>
<comment type="caution">
    <text evidence="3">The sequence shown here is derived from an EMBL/GenBank/DDBJ whole genome shotgun (WGS) entry which is preliminary data.</text>
</comment>
<dbReference type="PANTHER" id="PTHR42698:SF1">
    <property type="entry name" value="GTPASE ERA, MITOCHONDRIAL"/>
    <property type="match status" value="1"/>
</dbReference>
<dbReference type="PANTHER" id="PTHR42698">
    <property type="entry name" value="GTPASE ERA"/>
    <property type="match status" value="1"/>
</dbReference>
<dbReference type="InterPro" id="IPR006073">
    <property type="entry name" value="GTP-bd"/>
</dbReference>
<dbReference type="Proteomes" id="UP001500621">
    <property type="component" value="Unassembled WGS sequence"/>
</dbReference>
<dbReference type="InterPro" id="IPR027417">
    <property type="entry name" value="P-loop_NTPase"/>
</dbReference>
<evidence type="ECO:0000259" key="2">
    <source>
        <dbReference type="Pfam" id="PF01926"/>
    </source>
</evidence>
<accession>A0ABP8W6H6</accession>
<keyword evidence="1" id="KW-1133">Transmembrane helix</keyword>
<protein>
    <submittedName>
        <fullName evidence="3">50S ribosome-binding GTPase</fullName>
    </submittedName>
</protein>
<feature type="transmembrane region" description="Helical" evidence="1">
    <location>
        <begin position="476"/>
        <end position="501"/>
    </location>
</feature>
<dbReference type="InterPro" id="IPR005662">
    <property type="entry name" value="GTPase_Era-like"/>
</dbReference>
<dbReference type="Pfam" id="PF01926">
    <property type="entry name" value="MMR_HSR1"/>
    <property type="match status" value="1"/>
</dbReference>
<proteinExistence type="predicted"/>
<name>A0ABP8W6H6_9ACTN</name>
<organism evidence="3 4">
    <name type="scientific">Nocardioides nanhaiensis</name>
    <dbReference type="NCBI Taxonomy" id="1476871"/>
    <lineage>
        <taxon>Bacteria</taxon>
        <taxon>Bacillati</taxon>
        <taxon>Actinomycetota</taxon>
        <taxon>Actinomycetes</taxon>
        <taxon>Propionibacteriales</taxon>
        <taxon>Nocardioidaceae</taxon>
        <taxon>Nocardioides</taxon>
    </lineage>
</organism>
<dbReference type="EMBL" id="BAABIM010000002">
    <property type="protein sequence ID" value="GAA4680027.1"/>
    <property type="molecule type" value="Genomic_DNA"/>
</dbReference>
<evidence type="ECO:0000313" key="3">
    <source>
        <dbReference type="EMBL" id="GAA4680027.1"/>
    </source>
</evidence>
<feature type="transmembrane region" description="Helical" evidence="1">
    <location>
        <begin position="438"/>
        <end position="464"/>
    </location>
</feature>
<keyword evidence="1" id="KW-0472">Membrane</keyword>
<evidence type="ECO:0000313" key="4">
    <source>
        <dbReference type="Proteomes" id="UP001500621"/>
    </source>
</evidence>
<dbReference type="SUPFAM" id="SSF52540">
    <property type="entry name" value="P-loop containing nucleoside triphosphate hydrolases"/>
    <property type="match status" value="1"/>
</dbReference>
<keyword evidence="1" id="KW-0812">Transmembrane</keyword>
<keyword evidence="4" id="KW-1185">Reference proteome</keyword>
<dbReference type="Gene3D" id="3.40.50.300">
    <property type="entry name" value="P-loop containing nucleotide triphosphate hydrolases"/>
    <property type="match status" value="1"/>
</dbReference>
<sequence length="556" mass="59261">MLESARKLLTRNSAEIGARVEGLHTAAEIAEGRLPAEAVDDARAVAEKAAARLRLSAEHTVVAIAGATGSGKSSTYNALTGLELSSVGVRRPTTSWATACVWGSEGADELLEWLGIPARHQTTRDSMLDGRDGARDRDLDGVVLLDLPDHDSTEVSHHLEVDRLVELADLLVWVLDPQKYADAAIHDRYLAPLATHGDVMAVVLNHIDTVPAERRESMVDDVRRLLAADGLPQVPVFAISARHGIGVDELRGFIAQRVAAKKQTRLRLEADLRAAAGRLEEVGGAGAPRTLEKKKVSGLEDALAEAAGVPTVVSAVESSVRLRAGRATGWPIVSWVGRLKPDPLKRLHLDLGSAGKQLAGTARTSVPSTTPVQRARVDSEVRALADDASRGLGKPWVEAVRRASTSRLPDLGDRLDAVLGAADLGVDRLPGWVRFVRLVQWLLITAALLGGAWLVALGVVAWLQLPELPTPQVGPVALPTLLLLAGVLLGVLLALVCRALVAATARSRAAAVDSQLRRAVHDVAEELVVQPVSVELQAYTTHREALQRALGSTRRS</sequence>
<reference evidence="4" key="1">
    <citation type="journal article" date="2019" name="Int. J. Syst. Evol. Microbiol.">
        <title>The Global Catalogue of Microorganisms (GCM) 10K type strain sequencing project: providing services to taxonomists for standard genome sequencing and annotation.</title>
        <authorList>
            <consortium name="The Broad Institute Genomics Platform"/>
            <consortium name="The Broad Institute Genome Sequencing Center for Infectious Disease"/>
            <person name="Wu L."/>
            <person name="Ma J."/>
        </authorList>
    </citation>
    <scope>NUCLEOTIDE SEQUENCE [LARGE SCALE GENOMIC DNA]</scope>
    <source>
        <strain evidence="4">JCM 18127</strain>
    </source>
</reference>
<gene>
    <name evidence="3" type="ORF">GCM10023226_16520</name>
</gene>